<dbReference type="EMBL" id="CP027845">
    <property type="protein sequence ID" value="AVP87054.1"/>
    <property type="molecule type" value="Genomic_DNA"/>
</dbReference>
<keyword evidence="2" id="KW-1185">Reference proteome</keyword>
<dbReference type="AlphaFoldDB" id="A0A2P1P702"/>
<gene>
    <name evidence="1" type="ORF">phytr_930</name>
</gene>
<evidence type="ECO:0000313" key="1">
    <source>
        <dbReference type="EMBL" id="AVP87054.1"/>
    </source>
</evidence>
<evidence type="ECO:0000313" key="2">
    <source>
        <dbReference type="Proteomes" id="UP000241762"/>
    </source>
</evidence>
<accession>A0A2P1P702</accession>
<proteinExistence type="predicted"/>
<organism evidence="1 2">
    <name type="scientific">Candidatus Phycorickettsia trachydisci</name>
    <dbReference type="NCBI Taxonomy" id="2115978"/>
    <lineage>
        <taxon>Bacteria</taxon>
        <taxon>Pseudomonadati</taxon>
        <taxon>Pseudomonadota</taxon>
        <taxon>Alphaproteobacteria</taxon>
        <taxon>Rickettsiales</taxon>
        <taxon>Rickettsiaceae</taxon>
        <taxon>Candidatus Phycorickettsia</taxon>
    </lineage>
</organism>
<reference evidence="1 2" key="1">
    <citation type="submission" date="2018-03" db="EMBL/GenBank/DDBJ databases">
        <title>A gene transfer event suggests a long-term partnership between eustigmatophyte algae and a novel lineage of endosymbiotic bacteria.</title>
        <authorList>
            <person name="Yurchenko T."/>
            <person name="Sevcikova T."/>
            <person name="Pribyl P."/>
            <person name="El Karkouri K."/>
            <person name="Klimes V."/>
            <person name="Amaral R."/>
            <person name="Zbrankova V."/>
            <person name="Kim E."/>
            <person name="Raoult D."/>
            <person name="Santos L.M.A."/>
            <person name="Elias M."/>
        </authorList>
    </citation>
    <scope>NUCLEOTIDE SEQUENCE [LARGE SCALE GENOMIC DNA]</scope>
    <source>
        <strain evidence="1">CCALA 838</strain>
    </source>
</reference>
<dbReference type="Proteomes" id="UP000241762">
    <property type="component" value="Chromosome"/>
</dbReference>
<dbReference type="RefSeq" id="WP_106873932.1">
    <property type="nucleotide sequence ID" value="NZ_CP027845.1"/>
</dbReference>
<sequence>MTELKSSDEYYKDILELRSQTHRMSTIGIYHFHPNDFRDIGYILPLTFEKWTGKYGIKNLADFKSSELVQEIAFREKLAKIWEELKDCHHYEGLVIKGITITKSGMITAGFYGPKDCVKKFLSSCGQVDVMDKFKVRRCSDYMKKFAGYDIDYSIGNLDKQCREELKSIQEDTVKSLIVSLENCADEKKGELIMALKMELFKEFAILMSKYTINLSQKKHEELVMLQNTLSATPEIILQIIEQGHAEIERVFKRELLKFVHNTYSKELAISIISEDKLRDEEVEISKKLNLGEMLGYSKQLGDAGIIKGLEHIVQNIRLKKIPGDIKDFIKKNVPQVGQKLDSFALNIEKGLTSELKGAITEIIKGGAFEAKFYLDNAREILERGCVEINRYNINGGKDFTNVVGEIENGCEKWGEGVGVTKSDQDDLRPTGEFYIESIIG</sequence>
<protein>
    <submittedName>
        <fullName evidence="1">Uncharacterized protein</fullName>
    </submittedName>
</protein>
<name>A0A2P1P702_9RICK</name>
<dbReference type="KEGG" id="ptc:phytr_930"/>
<dbReference type="OrthoDB" id="480426at2"/>